<evidence type="ECO:0000313" key="3">
    <source>
        <dbReference type="Proteomes" id="UP000006039"/>
    </source>
</evidence>
<sequence>MAPSNEAIEERMARIATSHSNFCRSLRHNLAWLAATGLRIAAHCERPRPGIDLDDHAAELLERAQRVDVVTGREGMANHLVACNSVISPLWAPGENHAQRLRGSCLRLVWRAERAMDRYDEARAYRGELVCISREIAELMPVVRAMEVRLHAVCREVDRCVGLSRGFCIRRAGNGLGSYSTRLALLHDRAKAELELELPHQS</sequence>
<dbReference type="EMBL" id="GL385399">
    <property type="protein sequence ID" value="EJT72429.1"/>
    <property type="molecule type" value="Genomic_DNA"/>
</dbReference>
<protein>
    <submittedName>
        <fullName evidence="1 2">Uncharacterized protein</fullName>
    </submittedName>
</protein>
<dbReference type="Proteomes" id="UP000006039">
    <property type="component" value="Unassembled WGS sequence"/>
</dbReference>
<evidence type="ECO:0000313" key="1">
    <source>
        <dbReference type="EMBL" id="EJT72429.1"/>
    </source>
</evidence>
<accession>J3P6Z8</accession>
<evidence type="ECO:0000313" key="2">
    <source>
        <dbReference type="EnsemblFungi" id="EJT72429"/>
    </source>
</evidence>
<reference evidence="2" key="4">
    <citation type="journal article" date="2015" name="G3 (Bethesda)">
        <title>Genome sequences of three phytopathogenic species of the Magnaporthaceae family of fungi.</title>
        <authorList>
            <person name="Okagaki L.H."/>
            <person name="Nunes C.C."/>
            <person name="Sailsbery J."/>
            <person name="Clay B."/>
            <person name="Brown D."/>
            <person name="John T."/>
            <person name="Oh Y."/>
            <person name="Young N."/>
            <person name="Fitzgerald M."/>
            <person name="Haas B.J."/>
            <person name="Zeng Q."/>
            <person name="Young S."/>
            <person name="Adiconis X."/>
            <person name="Fan L."/>
            <person name="Levin J.Z."/>
            <person name="Mitchell T.K."/>
            <person name="Okubara P.A."/>
            <person name="Farman M.L."/>
            <person name="Kohn L.M."/>
            <person name="Birren B."/>
            <person name="Ma L.-J."/>
            <person name="Dean R.A."/>
        </authorList>
    </citation>
    <scope>NUCLEOTIDE SEQUENCE</scope>
    <source>
        <strain evidence="2">R3-111a-1</strain>
    </source>
</reference>
<proteinExistence type="predicted"/>
<name>J3P6Z8_GAET3</name>
<dbReference type="VEuPathDB" id="FungiDB:GGTG_09295"/>
<gene>
    <name evidence="2" type="primary">20349753</name>
    <name evidence="1" type="ORF">GGTG_09295</name>
</gene>
<dbReference type="AlphaFoldDB" id="J3P6Z8"/>
<reference evidence="2" key="5">
    <citation type="submission" date="2018-04" db="UniProtKB">
        <authorList>
            <consortium name="EnsemblFungi"/>
        </authorList>
    </citation>
    <scope>IDENTIFICATION</scope>
    <source>
        <strain evidence="2">R3-111a-1</strain>
    </source>
</reference>
<dbReference type="eggNOG" id="ENOG502RNDV">
    <property type="taxonomic scope" value="Eukaryota"/>
</dbReference>
<reference evidence="1" key="3">
    <citation type="submission" date="2010-09" db="EMBL/GenBank/DDBJ databases">
        <title>Annotation of Gaeumannomyces graminis var. tritici R3-111a-1.</title>
        <authorList>
            <consortium name="The Broad Institute Genome Sequencing Platform"/>
            <person name="Ma L.-J."/>
            <person name="Dead R."/>
            <person name="Young S.K."/>
            <person name="Zeng Q."/>
            <person name="Gargeya S."/>
            <person name="Fitzgerald M."/>
            <person name="Haas B."/>
            <person name="Abouelleil A."/>
            <person name="Alvarado L."/>
            <person name="Arachchi H.M."/>
            <person name="Berlin A."/>
            <person name="Brown A."/>
            <person name="Chapman S.B."/>
            <person name="Chen Z."/>
            <person name="Dunbar C."/>
            <person name="Freedman E."/>
            <person name="Gearin G."/>
            <person name="Gellesch M."/>
            <person name="Goldberg J."/>
            <person name="Griggs A."/>
            <person name="Gujja S."/>
            <person name="Heiman D."/>
            <person name="Howarth C."/>
            <person name="Larson L."/>
            <person name="Lui A."/>
            <person name="MacDonald P.J.P."/>
            <person name="Mehta T."/>
            <person name="Montmayeur A."/>
            <person name="Murphy C."/>
            <person name="Neiman D."/>
            <person name="Pearson M."/>
            <person name="Priest M."/>
            <person name="Roberts A."/>
            <person name="Saif S."/>
            <person name="Shea T."/>
            <person name="Shenoy N."/>
            <person name="Sisk P."/>
            <person name="Stolte C."/>
            <person name="Sykes S."/>
            <person name="Yandava C."/>
            <person name="Wortman J."/>
            <person name="Nusbaum C."/>
            <person name="Birren B."/>
        </authorList>
    </citation>
    <scope>NUCLEOTIDE SEQUENCE</scope>
    <source>
        <strain evidence="1">R3-111a-1</strain>
    </source>
</reference>
<dbReference type="GeneID" id="20349753"/>
<reference evidence="1" key="2">
    <citation type="submission" date="2010-07" db="EMBL/GenBank/DDBJ databases">
        <authorList>
            <consortium name="The Broad Institute Genome Sequencing Platform"/>
            <consortium name="Broad Institute Genome Sequencing Center for Infectious Disease"/>
            <person name="Ma L.-J."/>
            <person name="Dead R."/>
            <person name="Young S."/>
            <person name="Zeng Q."/>
            <person name="Koehrsen M."/>
            <person name="Alvarado L."/>
            <person name="Berlin A."/>
            <person name="Chapman S.B."/>
            <person name="Chen Z."/>
            <person name="Freedman E."/>
            <person name="Gellesch M."/>
            <person name="Goldberg J."/>
            <person name="Griggs A."/>
            <person name="Gujja S."/>
            <person name="Heilman E.R."/>
            <person name="Heiman D."/>
            <person name="Hepburn T."/>
            <person name="Howarth C."/>
            <person name="Jen D."/>
            <person name="Larson L."/>
            <person name="Mehta T."/>
            <person name="Neiman D."/>
            <person name="Pearson M."/>
            <person name="Roberts A."/>
            <person name="Saif S."/>
            <person name="Shea T."/>
            <person name="Shenoy N."/>
            <person name="Sisk P."/>
            <person name="Stolte C."/>
            <person name="Sykes S."/>
            <person name="Walk T."/>
            <person name="White J."/>
            <person name="Yandava C."/>
            <person name="Haas B."/>
            <person name="Nusbaum C."/>
            <person name="Birren B."/>
        </authorList>
    </citation>
    <scope>NUCLEOTIDE SEQUENCE</scope>
    <source>
        <strain evidence="1">R3-111a-1</strain>
    </source>
</reference>
<dbReference type="RefSeq" id="XP_009225403.1">
    <property type="nucleotide sequence ID" value="XM_009227139.1"/>
</dbReference>
<organism evidence="1">
    <name type="scientific">Gaeumannomyces tritici (strain R3-111a-1)</name>
    <name type="common">Wheat and barley take-all root rot fungus</name>
    <name type="synonym">Gaeumannomyces graminis var. tritici</name>
    <dbReference type="NCBI Taxonomy" id="644352"/>
    <lineage>
        <taxon>Eukaryota</taxon>
        <taxon>Fungi</taxon>
        <taxon>Dikarya</taxon>
        <taxon>Ascomycota</taxon>
        <taxon>Pezizomycotina</taxon>
        <taxon>Sordariomycetes</taxon>
        <taxon>Sordariomycetidae</taxon>
        <taxon>Magnaporthales</taxon>
        <taxon>Magnaporthaceae</taxon>
        <taxon>Gaeumannomyces</taxon>
    </lineage>
</organism>
<dbReference type="EnsemblFungi" id="EJT72429">
    <property type="protein sequence ID" value="EJT72429"/>
    <property type="gene ID" value="GGTG_09295"/>
</dbReference>
<keyword evidence="3" id="KW-1185">Reference proteome</keyword>
<reference evidence="3" key="1">
    <citation type="submission" date="2010-07" db="EMBL/GenBank/DDBJ databases">
        <title>The genome sequence of Gaeumannomyces graminis var. tritici strain R3-111a-1.</title>
        <authorList>
            <consortium name="The Broad Institute Genome Sequencing Platform"/>
            <person name="Ma L.-J."/>
            <person name="Dead R."/>
            <person name="Young S."/>
            <person name="Zeng Q."/>
            <person name="Koehrsen M."/>
            <person name="Alvarado L."/>
            <person name="Berlin A."/>
            <person name="Chapman S.B."/>
            <person name="Chen Z."/>
            <person name="Freedman E."/>
            <person name="Gellesch M."/>
            <person name="Goldberg J."/>
            <person name="Griggs A."/>
            <person name="Gujja S."/>
            <person name="Heilman E.R."/>
            <person name="Heiman D."/>
            <person name="Hepburn T."/>
            <person name="Howarth C."/>
            <person name="Jen D."/>
            <person name="Larson L."/>
            <person name="Mehta T."/>
            <person name="Neiman D."/>
            <person name="Pearson M."/>
            <person name="Roberts A."/>
            <person name="Saif S."/>
            <person name="Shea T."/>
            <person name="Shenoy N."/>
            <person name="Sisk P."/>
            <person name="Stolte C."/>
            <person name="Sykes S."/>
            <person name="Walk T."/>
            <person name="White J."/>
            <person name="Yandava C."/>
            <person name="Haas B."/>
            <person name="Nusbaum C."/>
            <person name="Birren B."/>
        </authorList>
    </citation>
    <scope>NUCLEOTIDE SEQUENCE [LARGE SCALE GENOMIC DNA]</scope>
    <source>
        <strain evidence="3">R3-111a-1</strain>
    </source>
</reference>
<dbReference type="HOGENOM" id="CLU_1354687_0_0_1"/>